<protein>
    <recommendedName>
        <fullName evidence="3">FCP1 homology domain-containing protein</fullName>
    </recommendedName>
</protein>
<dbReference type="SUPFAM" id="SSF56784">
    <property type="entry name" value="HAD-like"/>
    <property type="match status" value="1"/>
</dbReference>
<proteinExistence type="predicted"/>
<organism evidence="1 2">
    <name type="scientific">Candidatus Kerfeldbacteria bacterium RIFCSPLOWO2_01_FULL_48_11</name>
    <dbReference type="NCBI Taxonomy" id="1798543"/>
    <lineage>
        <taxon>Bacteria</taxon>
        <taxon>Candidatus Kerfeldiibacteriota</taxon>
    </lineage>
</organism>
<name>A0A1G2B3V2_9BACT</name>
<evidence type="ECO:0008006" key="3">
    <source>
        <dbReference type="Google" id="ProtNLM"/>
    </source>
</evidence>
<evidence type="ECO:0000313" key="2">
    <source>
        <dbReference type="Proteomes" id="UP000179164"/>
    </source>
</evidence>
<evidence type="ECO:0000313" key="1">
    <source>
        <dbReference type="EMBL" id="OGY83319.1"/>
    </source>
</evidence>
<gene>
    <name evidence="1" type="ORF">A2898_03460</name>
</gene>
<accession>A0A1G2B3V2</accession>
<dbReference type="STRING" id="1798543.A2898_03460"/>
<dbReference type="InterPro" id="IPR036412">
    <property type="entry name" value="HAD-like_sf"/>
</dbReference>
<dbReference type="Proteomes" id="UP000179164">
    <property type="component" value="Unassembled WGS sequence"/>
</dbReference>
<reference evidence="1 2" key="1">
    <citation type="journal article" date="2016" name="Nat. Commun.">
        <title>Thousands of microbial genomes shed light on interconnected biogeochemical processes in an aquifer system.</title>
        <authorList>
            <person name="Anantharaman K."/>
            <person name="Brown C.T."/>
            <person name="Hug L.A."/>
            <person name="Sharon I."/>
            <person name="Castelle C.J."/>
            <person name="Probst A.J."/>
            <person name="Thomas B.C."/>
            <person name="Singh A."/>
            <person name="Wilkins M.J."/>
            <person name="Karaoz U."/>
            <person name="Brodie E.L."/>
            <person name="Williams K.H."/>
            <person name="Hubbard S.S."/>
            <person name="Banfield J.F."/>
        </authorList>
    </citation>
    <scope>NUCLEOTIDE SEQUENCE [LARGE SCALE GENOMIC DNA]</scope>
</reference>
<sequence>MNRPVIPIGLDFGGVIAHHLATKCAIVLEMFGLDILPGLEATRVHLLPRLGEPEYLRMTEELSRRTSQFPLHIGVLKTLTMLVQTGFRFCVISTQTVATTQNIWEYIRGHQLPIEDAFVVTNDADKLDMVRATRVRMYCDDNTVVLDLLRPAGISLVWANLSGLSDEGVTYPIAHSWEDLGVLIPQMFN</sequence>
<dbReference type="EMBL" id="MHKE01000014">
    <property type="protein sequence ID" value="OGY83319.1"/>
    <property type="molecule type" value="Genomic_DNA"/>
</dbReference>
<dbReference type="AlphaFoldDB" id="A0A1G2B3V2"/>
<comment type="caution">
    <text evidence="1">The sequence shown here is derived from an EMBL/GenBank/DDBJ whole genome shotgun (WGS) entry which is preliminary data.</text>
</comment>